<name>A0A420WDS7_9PROT</name>
<dbReference type="RefSeq" id="WP_121101373.1">
    <property type="nucleotide sequence ID" value="NZ_RBII01000002.1"/>
</dbReference>
<protein>
    <recommendedName>
        <fullName evidence="4">Secreted protein</fullName>
    </recommendedName>
</protein>
<gene>
    <name evidence="2" type="ORF">DES40_1940</name>
</gene>
<dbReference type="PANTHER" id="PTHR36057">
    <property type="match status" value="1"/>
</dbReference>
<evidence type="ECO:0000313" key="3">
    <source>
        <dbReference type="Proteomes" id="UP000282211"/>
    </source>
</evidence>
<feature type="signal peptide" evidence="1">
    <location>
        <begin position="1"/>
        <end position="30"/>
    </location>
</feature>
<evidence type="ECO:0000256" key="1">
    <source>
        <dbReference type="SAM" id="SignalP"/>
    </source>
</evidence>
<dbReference type="OrthoDB" id="9808254at2"/>
<accession>A0A420WDS7</accession>
<dbReference type="SUPFAM" id="SSF52833">
    <property type="entry name" value="Thioredoxin-like"/>
    <property type="match status" value="1"/>
</dbReference>
<dbReference type="AlphaFoldDB" id="A0A420WDS7"/>
<feature type="chain" id="PRO_5019283530" description="Secreted protein" evidence="1">
    <location>
        <begin position="31"/>
        <end position="248"/>
    </location>
</feature>
<dbReference type="InterPro" id="IPR036249">
    <property type="entry name" value="Thioredoxin-like_sf"/>
</dbReference>
<organism evidence="2 3">
    <name type="scientific">Litorimonas taeanensis</name>
    <dbReference type="NCBI Taxonomy" id="568099"/>
    <lineage>
        <taxon>Bacteria</taxon>
        <taxon>Pseudomonadati</taxon>
        <taxon>Pseudomonadota</taxon>
        <taxon>Alphaproteobacteria</taxon>
        <taxon>Maricaulales</taxon>
        <taxon>Robiginitomaculaceae</taxon>
    </lineage>
</organism>
<proteinExistence type="predicted"/>
<dbReference type="InParanoid" id="A0A420WDS7"/>
<dbReference type="Pfam" id="PF06764">
    <property type="entry name" value="DUF1223"/>
    <property type="match status" value="1"/>
</dbReference>
<sequence length="248" mass="26727">MKHAAFLFTLGLTLSTAIGLELVISSGAQAATDERVQQSVEQRDAQPKFVVELFTSQGCSSCPRANHFVSELAANRSDALVLSYGVTYWDYLGWKDSFGDAAFTARQNEYGKSLGSNNYTPQIVLNGAAHSPNYSESDVISMPLSTSRPKANIRLDKGGDVVISANLPADYNLSLVRYQPGTQKVAVKRGENSGRVLEIENVVMGLDTPNWGGDDLRLPSKLEAGQAYAALFHAPDSSKIITAAILKP</sequence>
<comment type="caution">
    <text evidence="2">The sequence shown here is derived from an EMBL/GenBank/DDBJ whole genome shotgun (WGS) entry which is preliminary data.</text>
</comment>
<dbReference type="Proteomes" id="UP000282211">
    <property type="component" value="Unassembled WGS sequence"/>
</dbReference>
<keyword evidence="3" id="KW-1185">Reference proteome</keyword>
<dbReference type="PANTHER" id="PTHR36057:SF1">
    <property type="entry name" value="LIPOPROTEIN LIPID ATTACHMENT SITE-LIKE PROTEIN, PUTATIVE (DUF1223)-RELATED"/>
    <property type="match status" value="1"/>
</dbReference>
<evidence type="ECO:0000313" key="2">
    <source>
        <dbReference type="EMBL" id="RKQ69153.1"/>
    </source>
</evidence>
<reference evidence="2 3" key="1">
    <citation type="submission" date="2018-10" db="EMBL/GenBank/DDBJ databases">
        <title>Genomic Encyclopedia of Type Strains, Phase IV (KMG-IV): sequencing the most valuable type-strain genomes for metagenomic binning, comparative biology and taxonomic classification.</title>
        <authorList>
            <person name="Goeker M."/>
        </authorList>
    </citation>
    <scope>NUCLEOTIDE SEQUENCE [LARGE SCALE GENOMIC DNA]</scope>
    <source>
        <strain evidence="2 3">DSM 22008</strain>
    </source>
</reference>
<keyword evidence="1" id="KW-0732">Signal</keyword>
<evidence type="ECO:0008006" key="4">
    <source>
        <dbReference type="Google" id="ProtNLM"/>
    </source>
</evidence>
<dbReference type="EMBL" id="RBII01000002">
    <property type="protein sequence ID" value="RKQ69153.1"/>
    <property type="molecule type" value="Genomic_DNA"/>
</dbReference>
<dbReference type="InterPro" id="IPR010634">
    <property type="entry name" value="DUF1223"/>
</dbReference>